<dbReference type="EMBL" id="CP066776">
    <property type="protein sequence ID" value="QQL45000.1"/>
    <property type="molecule type" value="Genomic_DNA"/>
</dbReference>
<dbReference type="CDD" id="cd01577">
    <property type="entry name" value="IPMI_Swivel"/>
    <property type="match status" value="1"/>
</dbReference>
<evidence type="ECO:0000313" key="12">
    <source>
        <dbReference type="EMBL" id="QQL45000.1"/>
    </source>
</evidence>
<dbReference type="NCBIfam" id="TIGR00171">
    <property type="entry name" value="leuD"/>
    <property type="match status" value="1"/>
</dbReference>
<proteinExistence type="inferred from homology"/>
<evidence type="ECO:0000256" key="1">
    <source>
        <dbReference type="ARBA" id="ARBA00000491"/>
    </source>
</evidence>
<evidence type="ECO:0000256" key="5">
    <source>
        <dbReference type="ARBA" id="ARBA00011271"/>
    </source>
</evidence>
<organism evidence="12 13">
    <name type="scientific">Sulfuriroseicoccus oceanibius</name>
    <dbReference type="NCBI Taxonomy" id="2707525"/>
    <lineage>
        <taxon>Bacteria</taxon>
        <taxon>Pseudomonadati</taxon>
        <taxon>Verrucomicrobiota</taxon>
        <taxon>Verrucomicrobiia</taxon>
        <taxon>Verrucomicrobiales</taxon>
        <taxon>Verrucomicrobiaceae</taxon>
        <taxon>Sulfuriroseicoccus</taxon>
    </lineage>
</organism>
<dbReference type="GO" id="GO:0009098">
    <property type="term" value="P:L-leucine biosynthetic process"/>
    <property type="evidence" value="ECO:0007669"/>
    <property type="project" value="UniProtKB-UniPathway"/>
</dbReference>
<evidence type="ECO:0000259" key="11">
    <source>
        <dbReference type="Pfam" id="PF00694"/>
    </source>
</evidence>
<comment type="similarity">
    <text evidence="4">Belongs to the LeuD family. LeuD type 1 subfamily.</text>
</comment>
<name>A0A6B3LF73_9BACT</name>
<dbReference type="GO" id="GO:0009316">
    <property type="term" value="C:3-isopropylmalate dehydratase complex"/>
    <property type="evidence" value="ECO:0007669"/>
    <property type="project" value="InterPro"/>
</dbReference>
<keyword evidence="10" id="KW-0100">Branched-chain amino acid biosynthesis</keyword>
<dbReference type="InterPro" id="IPR004431">
    <property type="entry name" value="3-IsopropMal_deHydase_ssu"/>
</dbReference>
<dbReference type="InterPro" id="IPR000573">
    <property type="entry name" value="AconitaseA/IPMdHydase_ssu_swvl"/>
</dbReference>
<evidence type="ECO:0000256" key="7">
    <source>
        <dbReference type="ARBA" id="ARBA00022430"/>
    </source>
</evidence>
<dbReference type="SUPFAM" id="SSF52016">
    <property type="entry name" value="LeuD/IlvD-like"/>
    <property type="match status" value="1"/>
</dbReference>
<evidence type="ECO:0000256" key="8">
    <source>
        <dbReference type="ARBA" id="ARBA00022605"/>
    </source>
</evidence>
<dbReference type="NCBIfam" id="NF002458">
    <property type="entry name" value="PRK01641.1"/>
    <property type="match status" value="1"/>
</dbReference>
<evidence type="ECO:0000256" key="3">
    <source>
        <dbReference type="ARBA" id="ARBA00004729"/>
    </source>
</evidence>
<comment type="function">
    <text evidence="2">Catalyzes the isomerization between 2-isopropylmalate and 3-isopropylmalate, via the formation of 2-isopropylmaleate.</text>
</comment>
<dbReference type="Pfam" id="PF00694">
    <property type="entry name" value="Aconitase_C"/>
    <property type="match status" value="1"/>
</dbReference>
<evidence type="ECO:0000256" key="4">
    <source>
        <dbReference type="ARBA" id="ARBA00009845"/>
    </source>
</evidence>
<keyword evidence="9 12" id="KW-0456">Lyase</keyword>
<dbReference type="InterPro" id="IPR015928">
    <property type="entry name" value="Aconitase/3IPM_dehydase_swvl"/>
</dbReference>
<accession>A0A6B3LF73</accession>
<protein>
    <recommendedName>
        <fullName evidence="6">3-isopropylmalate dehydratase</fullName>
        <ecNumber evidence="6">4.2.1.33</ecNumber>
    </recommendedName>
</protein>
<dbReference type="InterPro" id="IPR050075">
    <property type="entry name" value="LeuD"/>
</dbReference>
<keyword evidence="13" id="KW-1185">Reference proteome</keyword>
<evidence type="ECO:0000313" key="13">
    <source>
        <dbReference type="Proteomes" id="UP000475117"/>
    </source>
</evidence>
<dbReference type="Gene3D" id="3.20.19.10">
    <property type="entry name" value="Aconitase, domain 4"/>
    <property type="match status" value="1"/>
</dbReference>
<comment type="catalytic activity">
    <reaction evidence="1">
        <text>(2R,3S)-3-isopropylmalate = (2S)-2-isopropylmalate</text>
        <dbReference type="Rhea" id="RHEA:32287"/>
        <dbReference type="ChEBI" id="CHEBI:1178"/>
        <dbReference type="ChEBI" id="CHEBI:35121"/>
        <dbReference type="EC" id="4.2.1.33"/>
    </reaction>
</comment>
<dbReference type="PANTHER" id="PTHR43345:SF5">
    <property type="entry name" value="3-ISOPROPYLMALATE DEHYDRATASE SMALL SUBUNIT"/>
    <property type="match status" value="1"/>
</dbReference>
<keyword evidence="7" id="KW-0432">Leucine biosynthesis</keyword>
<dbReference type="Proteomes" id="UP000475117">
    <property type="component" value="Chromosome"/>
</dbReference>
<dbReference type="KEGG" id="soa:G3M56_014235"/>
<feature type="domain" description="Aconitase A/isopropylmalate dehydratase small subunit swivel" evidence="11">
    <location>
        <begin position="14"/>
        <end position="118"/>
    </location>
</feature>
<dbReference type="UniPathway" id="UPA00048">
    <property type="reaction ID" value="UER00071"/>
</dbReference>
<dbReference type="RefSeq" id="WP_164365376.1">
    <property type="nucleotide sequence ID" value="NZ_CP066776.1"/>
</dbReference>
<keyword evidence="8" id="KW-0028">Amino-acid biosynthesis</keyword>
<evidence type="ECO:0000256" key="9">
    <source>
        <dbReference type="ARBA" id="ARBA00023239"/>
    </source>
</evidence>
<sequence length="202" mass="21654">MAIAPIPSVTGTGVFLPGADIDTDEIIPARFLKCVTFDGLGDAAFADVRYNEDGSPKPNYPLNKPQYQDATILVAGINFGCGSSREHAPQAIYRAGFRAIIAESFAEIFFGNSTNLGLPCVCADAVEIRNLAATIEADPTTEIVVDLENKEVRFGSESFAVSIPDSARSALVRGRYDQLGELLEEEDQVEAVASKLPYFAGE</sequence>
<gene>
    <name evidence="12" type="primary">leuD</name>
    <name evidence="12" type="ORF">G3M56_014235</name>
</gene>
<evidence type="ECO:0000256" key="2">
    <source>
        <dbReference type="ARBA" id="ARBA00002695"/>
    </source>
</evidence>
<comment type="pathway">
    <text evidence="3">Amino-acid biosynthesis; L-leucine biosynthesis; L-leucine from 3-methyl-2-oxobutanoate: step 2/4.</text>
</comment>
<evidence type="ECO:0000256" key="10">
    <source>
        <dbReference type="ARBA" id="ARBA00023304"/>
    </source>
</evidence>
<dbReference type="PANTHER" id="PTHR43345">
    <property type="entry name" value="3-ISOPROPYLMALATE DEHYDRATASE SMALL SUBUNIT 2-RELATED-RELATED"/>
    <property type="match status" value="1"/>
</dbReference>
<dbReference type="InterPro" id="IPR033940">
    <property type="entry name" value="IPMI_Swivel"/>
</dbReference>
<dbReference type="EC" id="4.2.1.33" evidence="6"/>
<dbReference type="AlphaFoldDB" id="A0A6B3LF73"/>
<comment type="subunit">
    <text evidence="5">Heterodimer of LeuC and LeuD.</text>
</comment>
<dbReference type="GO" id="GO:0003861">
    <property type="term" value="F:3-isopropylmalate dehydratase activity"/>
    <property type="evidence" value="ECO:0007669"/>
    <property type="project" value="UniProtKB-EC"/>
</dbReference>
<evidence type="ECO:0000256" key="6">
    <source>
        <dbReference type="ARBA" id="ARBA00011998"/>
    </source>
</evidence>
<reference evidence="12 13" key="1">
    <citation type="submission" date="2020-12" db="EMBL/GenBank/DDBJ databases">
        <title>Sulforoseuscoccus oceanibium gen. nov., sp. nov., a representative of the phylum Verrucomicrobia with special cytoplasmic membrane, and proposal of Sulforoseuscoccusaceae fam. nov.</title>
        <authorList>
            <person name="Xi F."/>
        </authorList>
    </citation>
    <scope>NUCLEOTIDE SEQUENCE [LARGE SCALE GENOMIC DNA]</scope>
    <source>
        <strain evidence="12 13">T37</strain>
    </source>
</reference>